<dbReference type="InterPro" id="IPR029071">
    <property type="entry name" value="Ubiquitin-like_domsf"/>
</dbReference>
<dbReference type="Gene3D" id="2.60.40.2700">
    <property type="match status" value="1"/>
</dbReference>
<dbReference type="InterPro" id="IPR053784">
    <property type="entry name" value="Choice_anch_U_dom"/>
</dbReference>
<feature type="domain" description="Ubiquitin-like" evidence="6">
    <location>
        <begin position="23"/>
        <end position="90"/>
    </location>
</feature>
<dbReference type="PRINTS" id="PR00348">
    <property type="entry name" value="UBIQUITIN"/>
</dbReference>
<dbReference type="PROSITE" id="PS50053">
    <property type="entry name" value="UBIQUITIN_2"/>
    <property type="match status" value="1"/>
</dbReference>
<dbReference type="InterPro" id="IPR015919">
    <property type="entry name" value="Cadherin-like_sf"/>
</dbReference>
<keyword evidence="5" id="KW-0472">Membrane</keyword>
<dbReference type="SUPFAM" id="SSF89372">
    <property type="entry name" value="Fucose-specific lectin"/>
    <property type="match status" value="2"/>
</dbReference>
<proteinExistence type="inferred from homology"/>
<feature type="transmembrane region" description="Helical" evidence="5">
    <location>
        <begin position="3249"/>
        <end position="3268"/>
    </location>
</feature>
<feature type="domain" description="Cadherin" evidence="7">
    <location>
        <begin position="1263"/>
        <end position="1345"/>
    </location>
</feature>
<sequence>MLSTIIKYLYLVALIAPMSILAMPITIIAPNETFTLDVEPSDSIETVKGLVEQQTSIEQARQIITFNGKTLENGRSLSDYNVQKNSTLNVTKSNAAPSFSANSPWQQVGSISSSVGDSTNLNITVDNNNTPYIIFKNGQSQAVVYKFSDTNTWELVGGSALSTDSASDTDIAFGSQNSLYAAFISGTSGAKKVVVKELVNGSWNELGSDQITGSNINHIDLKTDKNGVLYLAYDNSYSYVEKWDGTNWISVGSQASGGRSESPEIAFNSMNELHIVSRITERIPAFVEVRKFDGTYWNSLSSTGLSGLSGVYPQIAFDSQDTPYVSLINSTSNEGPVKVLEFVNDSWSEVGDTSTLAAIRILNLLIDSNDKPLIAFSEQATNGRGQLYIYENNTWSSLGQVAPADKAFFFGIRMRAALDSANTFYAIDTTSEVSSPFVVKKTNSAFENYSKNISEGTTGETLFNNVSIADADNDEVTLTVTLSDTQFGSLSGTASGSASISYDEGTGVLTLSGNLTDVNASIASIVFNGSASGAGNFTLSFTVTDGTASSSTIVGSYSVNAVNDPPSVTINTGLTVNEGDSKVITNSLLAANDSDDSGTGLTFTLKSLPTNGSLFVDANNNGSLDSGEKLAVNSTFTQQTLDDSTLYYKHNGTETNSDSFTFDLADGGEDEAAAVTNQTFAITVSLVNDAPMYSIDPTWEYVGKANFTNNSVDRIKPVYDKNGILHVAYTYQNSGANYVEVMKYSNDEWVSLGGTDILQARISSPLSISFNSQNIPYIAYNDVDYNATVQKYENDSWQKLEGGPLTSSYALHTVLQFDSADNLYLAFQDLDVSSRAIGIHKWDGDSWSMTTITASSSLNLHSIKLAFDSANTPYIAYNGNDGINYLNVKKLVDNNWVNVGSDNFEDRVTFVDLEIHNDVPYIAMSSSSRIASVKLFNGSEWVLVGNNNFTGGEAYSPDLTFDSNSIPYLALTDVANDYRLTVMKFYENEWVSLDKQGFSNRVSRIPAFVIDQNDNPVAIYSDLENGGSISVIKYEKPVFDSYSLTVNEDSGATTLVKSLKTADEEGDDLTLTVTLGNSTSGELTGTASSGATLNYSSETATLTLSGSLADVNASLASISFTPAANFSGLVSVKFDLSDGKSNAKTVSGTITVTGINDAPSITSSAPVWATEDTLYSYKVQASDADVGDTLTFSAIGLPSWLTMDAKSGVLSGTPTNDSVGTHYVAVVVTDSLNEWDRQDFVINVANVNDNPVITSSPVTVAIEDAPYSYIVSASDVDAGDSLSYTALGMPSWLTFDETTRNLRGTPTNDDVGTYNITLVVTDTSSAEARQLFTLSVTNVNDAPVISSTPITTATEDSVYSYTLSATDVDKGDTLTYSAKTLPSWLSLNATSGLVSGTPSNDDVGTHTVSLTVTDGAKASDSQMFTITVENVNDAPVISSTPITTATEDSLYNYTLSATDVDKGDTLTYLAKTLPSWLSLNTATGLVSGTPSNDDVGSQTVSLSVTDGEKETDSQMFSITVENVNDAPVFSSTPITIATEDSVYSYKLSSTDVDKGDTLTYSAKTLPSWLSLNAATGIVTGTPSNDDVGTHTVSLTVTDSAKASDSQLFSITVENVNDAPVISSTPITTATEDELYSYIVSATDVDADDSLSYTALGMPSWLTFDATTHTLSGTPTNDDVGTYNIKLVVTDASKEEAIQSFTLTVTNVNDVPDVHDDIASVDEDNSVAINILENDSDVDSDLNPASVRVVTEPTLGKTSLNTANGVITYTPNENVNGSDTFTYTVDDLENGRSAIATVSITINPVNDAPFAKIDTVITDEDMAIEIDVALNDSDIDEGDSLDLSSLEVVTAPENGKASVQNKRILYTPNTNFNGSDTFTYRVADGSGAMSNQASVMVTVGEVNDAPIASNDAAELDEDTSIELSILDNDLDVDSYLTIDNVTITQAPANGKVSVNSASGTISYKPNADFFGSDSFSYSVKDDQSLMSNIAVVKLTVNSVNDAPVANNDVAQLLEDTAHSINVLGNDLDVDGSLDKSSIEVVTDPEHGSTQIVDGMISYTPNANSNGEDSFSYRVKDDLGVWSNNANVFITVTAVNDAPLANNDLIQIDEDESVIIDVTGNDSDVDGSIDEDSVKIVTDPAFGNVINNVDGTVTYTPVSNYVGFDSFTYSILDNEGAESNTASVTITVLAVNDAPMIESAPITSATQDEAYSYVLVVNDVDSADSYKLSATELPSWLIFNSATGELSGTPSNDDVGTHTVSLLVTDAEGLTDTQSFVITVADVNDEATGGISISGEAKEGETLRVESTIDDPDGVGEFTYQWMRNGVLITGATLSEYMLTDADIGATITVVVTYIDGHGNTETFTSGATSPVIIANVAPMAIGEQLSTNEDESITFTLGYFDENGDALTFNLVTPVSNGTLTMDVNRFMYQPNADFSGSDSFSYTVSDGVLSSEIATVTIVVNPVNDAPVATPDNFTVNADLNEYVVLDVLANDIDVDGDALTLVKALASVGSIRIVDNKLEYLAPVGLNAEVTITYQIKDASGEVVDVTLIVNVVSTVTDITITAPADKTIASEGLFTKVNMGTAVAMDALGNPVRVTASSKGFFAPGTHTVVWSAGEGSDQVSATQLIHVIPQVNFSKDQTATEGTSVIIKAILNGDAVTYPVVVPFTVSGDAITGDDHDLSEGEFIFKQGQREVQLIVNLIDDDLPENTETLTVHFQEPKNAVVGPLGSHTLTIAEGNVAPSVELFAAQQGMSTRLIDKQAGEVTISALVTDANLADTHVFDWQVSDEAIIDADSIDDQFSFDPSVLTEGVYEFMVTVDDGDKTGTVKLSLTVLDSLPELSAIDSDFDGINDDEEGYGDSDNDGIPDYLDASSLATNVVQEKLIESEFFLMETEPGLHLSLGNVAFKASGSNTGITEDDAVKYGHNGLGANADDGFDYINGVFDFNVNEIPVAGQSVSIVIAQFSPIPSNAVYRKLMPTGWTEFVVDSRNSIASAPGAEGFCPPPQDAQYTQGLSEGHWCVQLTIEDGGPNDADGQVNRAIEDPSGIATLDTSNSQPVAMDDVMTVKRNISAYLDVLANDTDADGDLLTLTSATADIGEVSIINNELHFSPQAEHVGIATINYGVSDGNGGSAFAAVTVEVVENKVPHVSAIIDVTTDDQSPINIDILANVTDDDNNDFTIISASADNGTVVINDDGTITYTPNEGFEGTDTVTFIISDGDGGITQGQFNVVVKAYKQVSVEHKTSGGALPLSLISLLLLLALIRCYQYRARR</sequence>
<dbReference type="NCBIfam" id="NF041766">
    <property type="entry name" value="choice_anch_U"/>
    <property type="match status" value="1"/>
</dbReference>
<dbReference type="Gene3D" id="2.60.40.2030">
    <property type="match status" value="1"/>
</dbReference>
<dbReference type="InterPro" id="IPR038081">
    <property type="entry name" value="CalX-like_sf"/>
</dbReference>
<dbReference type="Pfam" id="PF16184">
    <property type="entry name" value="Cadherin_3"/>
    <property type="match status" value="1"/>
</dbReference>
<feature type="domain" description="Cadherin" evidence="7">
    <location>
        <begin position="1542"/>
        <end position="1621"/>
    </location>
</feature>
<dbReference type="PANTHER" id="PTHR34720">
    <property type="entry name" value="MICROCYSTIN DEPENDENT PROTEIN"/>
    <property type="match status" value="1"/>
</dbReference>
<evidence type="ECO:0000313" key="8">
    <source>
        <dbReference type="EMBL" id="GGE95866.1"/>
    </source>
</evidence>
<dbReference type="Pfam" id="PF03160">
    <property type="entry name" value="Calx-beta"/>
    <property type="match status" value="1"/>
</dbReference>
<dbReference type="SMART" id="SM00736">
    <property type="entry name" value="CADG"/>
    <property type="match status" value="7"/>
</dbReference>
<dbReference type="Pfam" id="PF00240">
    <property type="entry name" value="ubiquitin"/>
    <property type="match status" value="1"/>
</dbReference>
<feature type="domain" description="Cadherin" evidence="7">
    <location>
        <begin position="1454"/>
        <end position="1529"/>
    </location>
</feature>
<feature type="domain" description="Cadherin" evidence="7">
    <location>
        <begin position="1358"/>
        <end position="1437"/>
    </location>
</feature>
<dbReference type="PANTHER" id="PTHR34720:SF9">
    <property type="entry name" value="BLR4714 PROTEIN"/>
    <property type="match status" value="1"/>
</dbReference>
<dbReference type="InterPro" id="IPR000626">
    <property type="entry name" value="Ubiquitin-like_dom"/>
</dbReference>
<dbReference type="SUPFAM" id="SSF49313">
    <property type="entry name" value="Cadherin-like"/>
    <property type="match status" value="7"/>
</dbReference>
<dbReference type="SMART" id="SM00213">
    <property type="entry name" value="UBQ"/>
    <property type="match status" value="1"/>
</dbReference>
<keyword evidence="3" id="KW-0677">Repeat</keyword>
<feature type="transmembrane region" description="Helical" evidence="5">
    <location>
        <begin position="9"/>
        <end position="29"/>
    </location>
</feature>
<dbReference type="RefSeq" id="WP_188728806.1">
    <property type="nucleotide sequence ID" value="NZ_BMIT01000007.1"/>
</dbReference>
<dbReference type="Gene3D" id="2.60.40.10">
    <property type="entry name" value="Immunoglobulins"/>
    <property type="match status" value="7"/>
</dbReference>
<keyword evidence="5" id="KW-0812">Transmembrane</keyword>
<organism evidence="8 9">
    <name type="scientific">Pseudoalteromonas gelatinilytica</name>
    <dbReference type="NCBI Taxonomy" id="1703256"/>
    <lineage>
        <taxon>Bacteria</taxon>
        <taxon>Pseudomonadati</taxon>
        <taxon>Pseudomonadota</taxon>
        <taxon>Gammaproteobacteria</taxon>
        <taxon>Alteromonadales</taxon>
        <taxon>Pseudoalteromonadaceae</taxon>
        <taxon>Pseudoalteromonas</taxon>
    </lineage>
</organism>
<evidence type="ECO:0000256" key="1">
    <source>
        <dbReference type="ARBA" id="ARBA00005529"/>
    </source>
</evidence>
<dbReference type="PROSITE" id="PS50268">
    <property type="entry name" value="CADHERIN_2"/>
    <property type="match status" value="5"/>
</dbReference>
<evidence type="ECO:0000256" key="3">
    <source>
        <dbReference type="ARBA" id="ARBA00022737"/>
    </source>
</evidence>
<dbReference type="SUPFAM" id="SSF54236">
    <property type="entry name" value="Ubiquitin-like"/>
    <property type="match status" value="1"/>
</dbReference>
<comment type="similarity">
    <text evidence="1">Belongs to the FRAS1 family.</text>
</comment>
<evidence type="ECO:0000256" key="4">
    <source>
        <dbReference type="ARBA" id="ARBA00022837"/>
    </source>
</evidence>
<reference evidence="9" key="1">
    <citation type="journal article" date="2019" name="Int. J. Syst. Evol. Microbiol.">
        <title>The Global Catalogue of Microorganisms (GCM) 10K type strain sequencing project: providing services to taxonomists for standard genome sequencing and annotation.</title>
        <authorList>
            <consortium name="The Broad Institute Genomics Platform"/>
            <consortium name="The Broad Institute Genome Sequencing Center for Infectious Disease"/>
            <person name="Wu L."/>
            <person name="Ma J."/>
        </authorList>
    </citation>
    <scope>NUCLEOTIDE SEQUENCE [LARGE SCALE GENOMIC DNA]</scope>
    <source>
        <strain evidence="9">CGMCC 1.15394</strain>
    </source>
</reference>
<dbReference type="Gene3D" id="2.60.40.3440">
    <property type="match status" value="2"/>
</dbReference>
<accession>A0ABQ1THX4</accession>
<protein>
    <recommendedName>
        <fullName evidence="10">Tandem-95 repeat protein</fullName>
    </recommendedName>
</protein>
<dbReference type="SUPFAM" id="SSF141072">
    <property type="entry name" value="CalX-like"/>
    <property type="match status" value="1"/>
</dbReference>
<dbReference type="SMART" id="SM00112">
    <property type="entry name" value="CA"/>
    <property type="match status" value="7"/>
</dbReference>
<dbReference type="InterPro" id="IPR039005">
    <property type="entry name" value="CSPG_rpt"/>
</dbReference>
<keyword evidence="2" id="KW-0732">Signal</keyword>
<dbReference type="Gene3D" id="3.10.20.90">
    <property type="entry name" value="Phosphatidylinositol 3-kinase Catalytic Subunit, Chain A, domain 1"/>
    <property type="match status" value="1"/>
</dbReference>
<evidence type="ECO:0000256" key="5">
    <source>
        <dbReference type="SAM" id="Phobius"/>
    </source>
</evidence>
<dbReference type="InterPro" id="IPR019956">
    <property type="entry name" value="Ubiquitin_dom"/>
</dbReference>
<dbReference type="NCBIfam" id="NF012211">
    <property type="entry name" value="tand_rpt_95"/>
    <property type="match status" value="9"/>
</dbReference>
<dbReference type="InterPro" id="IPR006644">
    <property type="entry name" value="Cadg"/>
</dbReference>
<keyword evidence="9" id="KW-1185">Reference proteome</keyword>
<evidence type="ECO:0000313" key="9">
    <source>
        <dbReference type="Proteomes" id="UP000638462"/>
    </source>
</evidence>
<dbReference type="Gene3D" id="2.60.40.2810">
    <property type="match status" value="5"/>
</dbReference>
<dbReference type="Pfam" id="PF05345">
    <property type="entry name" value="He_PIG"/>
    <property type="match status" value="7"/>
</dbReference>
<dbReference type="InterPro" id="IPR003644">
    <property type="entry name" value="Calx_beta"/>
</dbReference>
<name>A0ABQ1THX4_9GAMM</name>
<evidence type="ECO:0000256" key="2">
    <source>
        <dbReference type="ARBA" id="ARBA00022729"/>
    </source>
</evidence>
<evidence type="ECO:0008006" key="10">
    <source>
        <dbReference type="Google" id="ProtNLM"/>
    </source>
</evidence>
<dbReference type="InterPro" id="IPR013783">
    <property type="entry name" value="Ig-like_fold"/>
</dbReference>
<dbReference type="InterPro" id="IPR002126">
    <property type="entry name" value="Cadherin-like_dom"/>
</dbReference>
<keyword evidence="4" id="KW-0106">Calcium</keyword>
<comment type="caution">
    <text evidence="8">The sequence shown here is derived from an EMBL/GenBank/DDBJ whole genome shotgun (WGS) entry which is preliminary data.</text>
</comment>
<keyword evidence="5" id="KW-1133">Transmembrane helix</keyword>
<feature type="domain" description="Cadherin" evidence="7">
    <location>
        <begin position="1179"/>
        <end position="1259"/>
    </location>
</feature>
<dbReference type="PROSITE" id="PS51854">
    <property type="entry name" value="CSPG"/>
    <property type="match status" value="1"/>
</dbReference>
<evidence type="ECO:0000259" key="7">
    <source>
        <dbReference type="PROSITE" id="PS50268"/>
    </source>
</evidence>
<gene>
    <name evidence="8" type="ORF">GCM10008027_21080</name>
</gene>
<dbReference type="Pfam" id="PF17963">
    <property type="entry name" value="Big_9"/>
    <property type="match status" value="9"/>
</dbReference>
<dbReference type="Proteomes" id="UP000638462">
    <property type="component" value="Unassembled WGS sequence"/>
</dbReference>
<evidence type="ECO:0000259" key="6">
    <source>
        <dbReference type="PROSITE" id="PS50053"/>
    </source>
</evidence>
<dbReference type="EMBL" id="BMIT01000007">
    <property type="protein sequence ID" value="GGE95866.1"/>
    <property type="molecule type" value="Genomic_DNA"/>
</dbReference>